<proteinExistence type="predicted"/>
<name>A0ABS0N5Y3_9SPHN</name>
<sequence length="115" mass="12506">MSERAEIRGLWNGSFQYSSSADVGDFPFKAKIVEKDGDVSGLIIEDSLSGGTVKAEIKGRLDGRAISFTKTYLTEKDHYAHAVQYEGQISADGTAISGTWRLPHDGGTFSMIRSD</sequence>
<comment type="caution">
    <text evidence="1">The sequence shown here is derived from an EMBL/GenBank/DDBJ whole genome shotgun (WGS) entry which is preliminary data.</text>
</comment>
<dbReference type="Proteomes" id="UP000602442">
    <property type="component" value="Unassembled WGS sequence"/>
</dbReference>
<evidence type="ECO:0000313" key="1">
    <source>
        <dbReference type="EMBL" id="MBH5323223.1"/>
    </source>
</evidence>
<evidence type="ECO:0000313" key="2">
    <source>
        <dbReference type="Proteomes" id="UP000602442"/>
    </source>
</evidence>
<accession>A0ABS0N5Y3</accession>
<organism evidence="1 2">
    <name type="scientific">Aurantiacibacter sediminis</name>
    <dbReference type="NCBI Taxonomy" id="2793064"/>
    <lineage>
        <taxon>Bacteria</taxon>
        <taxon>Pseudomonadati</taxon>
        <taxon>Pseudomonadota</taxon>
        <taxon>Alphaproteobacteria</taxon>
        <taxon>Sphingomonadales</taxon>
        <taxon>Erythrobacteraceae</taxon>
        <taxon>Aurantiacibacter</taxon>
    </lineage>
</organism>
<reference evidence="1 2" key="1">
    <citation type="submission" date="2020-11" db="EMBL/GenBank/DDBJ databases">
        <title>Erythrobacter sediminis sp. nov., a marine bacterium from a tidal flat of Garorim Bay.</title>
        <authorList>
            <person name="Kim D."/>
            <person name="Yoo Y."/>
            <person name="Kim J.-J."/>
        </authorList>
    </citation>
    <scope>NUCLEOTIDE SEQUENCE [LARGE SCALE GENOMIC DNA]</scope>
    <source>
        <strain evidence="1 2">JGD-13</strain>
    </source>
</reference>
<gene>
    <name evidence="1" type="ORF">I5L03_11580</name>
</gene>
<dbReference type="RefSeq" id="WP_197921959.1">
    <property type="nucleotide sequence ID" value="NZ_CAWPTA010000009.1"/>
</dbReference>
<evidence type="ECO:0008006" key="3">
    <source>
        <dbReference type="Google" id="ProtNLM"/>
    </source>
</evidence>
<protein>
    <recommendedName>
        <fullName evidence="3">DUF3224 domain-containing protein</fullName>
    </recommendedName>
</protein>
<dbReference type="EMBL" id="JAEANY010000004">
    <property type="protein sequence ID" value="MBH5323223.1"/>
    <property type="molecule type" value="Genomic_DNA"/>
</dbReference>
<keyword evidence="2" id="KW-1185">Reference proteome</keyword>